<protein>
    <submittedName>
        <fullName evidence="1">Uncharacterized protein</fullName>
    </submittedName>
</protein>
<reference evidence="2" key="2">
    <citation type="submission" date="2012-03" db="EMBL/GenBank/DDBJ databases">
        <title>Complete genome sequence of Flavobacterium indicum GPTSA100-9T, isolated from warm spring water.</title>
        <authorList>
            <person name="Barbier P."/>
            <person name="Houel A."/>
            <person name="Loux V."/>
            <person name="Poulain J."/>
            <person name="Bernardet J.-F."/>
            <person name="Touchon M."/>
            <person name="Duchaud E."/>
        </authorList>
    </citation>
    <scope>NUCLEOTIDE SEQUENCE [LARGE SCALE GENOMIC DNA]</scope>
    <source>
        <strain evidence="2">DSM 17447 / CIP 109464 / GPTSA100-9</strain>
    </source>
</reference>
<organism evidence="1 2">
    <name type="scientific">Flavobacterium indicum (strain DSM 17447 / CIP 109464 / GPTSA100-9)</name>
    <dbReference type="NCBI Taxonomy" id="1094466"/>
    <lineage>
        <taxon>Bacteria</taxon>
        <taxon>Pseudomonadati</taxon>
        <taxon>Bacteroidota</taxon>
        <taxon>Flavobacteriia</taxon>
        <taxon>Flavobacteriales</taxon>
        <taxon>Flavobacteriaceae</taxon>
        <taxon>Flavobacterium</taxon>
    </lineage>
</organism>
<dbReference type="AlphaFoldDB" id="H8XPY4"/>
<dbReference type="PATRIC" id="fig|1094466.5.peg.2236"/>
<evidence type="ECO:0000313" key="2">
    <source>
        <dbReference type="Proteomes" id="UP000007599"/>
    </source>
</evidence>
<proteinExistence type="predicted"/>
<name>H8XPY4_FLAIG</name>
<dbReference type="HOGENOM" id="CLU_2129726_0_0_10"/>
<dbReference type="KEGG" id="fin:KQS_11410"/>
<reference evidence="1 2" key="1">
    <citation type="journal article" date="2012" name="J. Bacteriol.">
        <title>Complete Genome Sequence of Flavobacterium indicum GPSTA100-9T, Isolated from Warm Spring Water.</title>
        <authorList>
            <person name="Barbier P."/>
            <person name="Houel A."/>
            <person name="Loux V."/>
            <person name="Poulain J."/>
            <person name="Bernardet J.F."/>
            <person name="Touchon M."/>
            <person name="Duchaud E."/>
        </authorList>
    </citation>
    <scope>NUCLEOTIDE SEQUENCE [LARGE SCALE GENOMIC DNA]</scope>
    <source>
        <strain evidence="2">DSM 17447 / CIP 109464 / GPTSA100-9</strain>
    </source>
</reference>
<accession>H8XPY4</accession>
<keyword evidence="2" id="KW-1185">Reference proteome</keyword>
<gene>
    <name evidence="1" type="ordered locus">KQS_11410</name>
</gene>
<dbReference type="Proteomes" id="UP000007599">
    <property type="component" value="Chromosome I"/>
</dbReference>
<sequence length="113" mass="12754">MTMNYPILEEIEMFLTKKSISIQEASVILCKEMDVLTVEGTIEGGLLNLFTTCKIELLYGLNEEILSTSRVFVYGGNFKYLAEIPKNVSPTQPCKIRVSVNKKIKQIVTAKVY</sequence>
<dbReference type="RefSeq" id="WP_014389318.1">
    <property type="nucleotide sequence ID" value="NC_017025.1"/>
</dbReference>
<evidence type="ECO:0000313" key="1">
    <source>
        <dbReference type="EMBL" id="CCG54200.1"/>
    </source>
</evidence>
<dbReference type="EMBL" id="HE774682">
    <property type="protein sequence ID" value="CCG54200.1"/>
    <property type="molecule type" value="Genomic_DNA"/>
</dbReference>